<dbReference type="VEuPathDB" id="FungiDB:LEMA_P124330.1"/>
<dbReference type="OrthoDB" id="3678474at2759"/>
<evidence type="ECO:0000313" key="2">
    <source>
        <dbReference type="Proteomes" id="UP000002668"/>
    </source>
</evidence>
<sequence length="258" mass="29541">MYPRGTVHNRTQSAIYHDIKYELDNLPAVACALSDANTTWSSYYYKRFTTSMRPFRRRNEDAEFYTYQELRNHDQEIGVGSKSPTMTGSPLDLTPQDAVQFNSSLSERRPTVPLPQVYHQSSFATHTPLYTDHGTQTSSTPSPCYSTIKTSSQSSDFAVPEHRWYNGDDVELQAIAYDDGHRYPPGVVVIKTIDDEGKEIIDEFSFNKDKRDKMPLRREWDRLDGTGVKEGAVVKIAGKFVNTLTRVMYEWKGHGSRY</sequence>
<reference evidence="2" key="1">
    <citation type="journal article" date="2011" name="Nat. Commun.">
        <title>Effector diversification within compartments of the Leptosphaeria maculans genome affected by Repeat-Induced Point mutations.</title>
        <authorList>
            <person name="Rouxel T."/>
            <person name="Grandaubert J."/>
            <person name="Hane J.K."/>
            <person name="Hoede C."/>
            <person name="van de Wouw A.P."/>
            <person name="Couloux A."/>
            <person name="Dominguez V."/>
            <person name="Anthouard V."/>
            <person name="Bally P."/>
            <person name="Bourras S."/>
            <person name="Cozijnsen A.J."/>
            <person name="Ciuffetti L.M."/>
            <person name="Degrave A."/>
            <person name="Dilmaghani A."/>
            <person name="Duret L."/>
            <person name="Fudal I."/>
            <person name="Goodwin S.B."/>
            <person name="Gout L."/>
            <person name="Glaser N."/>
            <person name="Linglin J."/>
            <person name="Kema G.H.J."/>
            <person name="Lapalu N."/>
            <person name="Lawrence C.B."/>
            <person name="May K."/>
            <person name="Meyer M."/>
            <person name="Ollivier B."/>
            <person name="Poulain J."/>
            <person name="Schoch C.L."/>
            <person name="Simon A."/>
            <person name="Spatafora J.W."/>
            <person name="Stachowiak A."/>
            <person name="Turgeon B.G."/>
            <person name="Tyler B.M."/>
            <person name="Vincent D."/>
            <person name="Weissenbach J."/>
            <person name="Amselem J."/>
            <person name="Quesneville H."/>
            <person name="Oliver R.P."/>
            <person name="Wincker P."/>
            <person name="Balesdent M.-H."/>
            <person name="Howlett B.J."/>
        </authorList>
    </citation>
    <scope>NUCLEOTIDE SEQUENCE [LARGE SCALE GENOMIC DNA]</scope>
    <source>
        <strain evidence="2">JN3 / isolate v23.1.3 / race Av1-4-5-6-7-8</strain>
    </source>
</reference>
<dbReference type="InParanoid" id="E4ZQ33"/>
<organism evidence="2">
    <name type="scientific">Leptosphaeria maculans (strain JN3 / isolate v23.1.3 / race Av1-4-5-6-7-8)</name>
    <name type="common">Blackleg fungus</name>
    <name type="synonym">Phoma lingam</name>
    <dbReference type="NCBI Taxonomy" id="985895"/>
    <lineage>
        <taxon>Eukaryota</taxon>
        <taxon>Fungi</taxon>
        <taxon>Dikarya</taxon>
        <taxon>Ascomycota</taxon>
        <taxon>Pezizomycotina</taxon>
        <taxon>Dothideomycetes</taxon>
        <taxon>Pleosporomycetidae</taxon>
        <taxon>Pleosporales</taxon>
        <taxon>Pleosporineae</taxon>
        <taxon>Leptosphaeriaceae</taxon>
        <taxon>Plenodomus</taxon>
        <taxon>Plenodomus lingam/Leptosphaeria maculans species complex</taxon>
    </lineage>
</organism>
<dbReference type="EMBL" id="FP929114">
    <property type="protein sequence ID" value="CBX89943.1"/>
    <property type="molecule type" value="Genomic_DNA"/>
</dbReference>
<dbReference type="GeneID" id="13283101"/>
<protein>
    <submittedName>
        <fullName evidence="1">Predicted protein</fullName>
    </submittedName>
</protein>
<name>E4ZQ33_LEPMJ</name>
<proteinExistence type="predicted"/>
<accession>E4ZQ33</accession>
<dbReference type="Proteomes" id="UP000002668">
    <property type="component" value="Genome"/>
</dbReference>
<gene>
    <name evidence="1" type="ORF">LEMA_P124330.1</name>
</gene>
<dbReference type="RefSeq" id="XP_003836957.1">
    <property type="nucleotide sequence ID" value="XM_003836909.1"/>
</dbReference>
<keyword evidence="2" id="KW-1185">Reference proteome</keyword>
<evidence type="ECO:0000313" key="1">
    <source>
        <dbReference type="EMBL" id="CBX89943.1"/>
    </source>
</evidence>
<dbReference type="HOGENOM" id="CLU_1077955_0_0_1"/>
<dbReference type="AlphaFoldDB" id="E4ZQ33"/>